<evidence type="ECO:0000313" key="3">
    <source>
        <dbReference type="Proteomes" id="UP001415857"/>
    </source>
</evidence>
<sequence length="85" mass="9824">MPWVLVYIYLSSKMWEMEYLPLTGWETPQFIISDFLALAERCHVCIALYKTNHAVVHGARNLAITASVLFCSWLVFFCPLILDLV</sequence>
<name>A0AAP0RVU1_LIQFO</name>
<dbReference type="Proteomes" id="UP001415857">
    <property type="component" value="Unassembled WGS sequence"/>
</dbReference>
<gene>
    <name evidence="2" type="ORF">L1049_005496</name>
</gene>
<accession>A0AAP0RVU1</accession>
<keyword evidence="1" id="KW-0812">Transmembrane</keyword>
<evidence type="ECO:0000313" key="2">
    <source>
        <dbReference type="EMBL" id="KAK9282575.1"/>
    </source>
</evidence>
<reference evidence="2 3" key="1">
    <citation type="journal article" date="2024" name="Plant J.">
        <title>Genome sequences and population genomics reveal climatic adaptation and genomic divergence between two closely related sweetgum species.</title>
        <authorList>
            <person name="Xu W.Q."/>
            <person name="Ren C.Q."/>
            <person name="Zhang X.Y."/>
            <person name="Comes H.P."/>
            <person name="Liu X.H."/>
            <person name="Li Y.G."/>
            <person name="Kettle C.J."/>
            <person name="Jalonen R."/>
            <person name="Gaisberger H."/>
            <person name="Ma Y.Z."/>
            <person name="Qiu Y.X."/>
        </authorList>
    </citation>
    <scope>NUCLEOTIDE SEQUENCE [LARGE SCALE GENOMIC DNA]</scope>
    <source>
        <strain evidence="2">Hangzhou</strain>
    </source>
</reference>
<feature type="transmembrane region" description="Helical" evidence="1">
    <location>
        <begin position="61"/>
        <end position="82"/>
    </location>
</feature>
<evidence type="ECO:0000256" key="1">
    <source>
        <dbReference type="SAM" id="Phobius"/>
    </source>
</evidence>
<comment type="caution">
    <text evidence="2">The sequence shown here is derived from an EMBL/GenBank/DDBJ whole genome shotgun (WGS) entry which is preliminary data.</text>
</comment>
<keyword evidence="1" id="KW-0472">Membrane</keyword>
<proteinExistence type="predicted"/>
<protein>
    <submittedName>
        <fullName evidence="2">Uncharacterized protein</fullName>
    </submittedName>
</protein>
<dbReference type="EMBL" id="JBBPBK010000007">
    <property type="protein sequence ID" value="KAK9282575.1"/>
    <property type="molecule type" value="Genomic_DNA"/>
</dbReference>
<dbReference type="AlphaFoldDB" id="A0AAP0RVU1"/>
<keyword evidence="3" id="KW-1185">Reference proteome</keyword>
<organism evidence="2 3">
    <name type="scientific">Liquidambar formosana</name>
    <name type="common">Formosan gum</name>
    <dbReference type="NCBI Taxonomy" id="63359"/>
    <lineage>
        <taxon>Eukaryota</taxon>
        <taxon>Viridiplantae</taxon>
        <taxon>Streptophyta</taxon>
        <taxon>Embryophyta</taxon>
        <taxon>Tracheophyta</taxon>
        <taxon>Spermatophyta</taxon>
        <taxon>Magnoliopsida</taxon>
        <taxon>eudicotyledons</taxon>
        <taxon>Gunneridae</taxon>
        <taxon>Pentapetalae</taxon>
        <taxon>Saxifragales</taxon>
        <taxon>Altingiaceae</taxon>
        <taxon>Liquidambar</taxon>
    </lineage>
</organism>
<keyword evidence="1" id="KW-1133">Transmembrane helix</keyword>